<dbReference type="InterPro" id="IPR013373">
    <property type="entry name" value="Flagellin/pilin_N_arc"/>
</dbReference>
<evidence type="ECO:0000259" key="2">
    <source>
        <dbReference type="Pfam" id="PF07790"/>
    </source>
</evidence>
<dbReference type="Proteomes" id="UP000215607">
    <property type="component" value="Unassembled WGS sequence"/>
</dbReference>
<dbReference type="RefSeq" id="WP_086215216.1">
    <property type="nucleotide sequence ID" value="NZ_JAQLUF010000001.1"/>
</dbReference>
<dbReference type="PANTHER" id="PTHR38138:SF1">
    <property type="entry name" value="ARCHAEAL TYPE IV PILIN N-TERMINAL DOMAIN-CONTAINING PROTEIN"/>
    <property type="match status" value="1"/>
</dbReference>
<proteinExistence type="predicted"/>
<dbReference type="PANTHER" id="PTHR38138">
    <property type="entry name" value="VNG6441H"/>
    <property type="match status" value="1"/>
</dbReference>
<feature type="domain" description="Archaeal Type IV pilin N-terminal" evidence="2">
    <location>
        <begin position="12"/>
        <end position="92"/>
    </location>
</feature>
<dbReference type="NCBIfam" id="TIGR02537">
    <property type="entry name" value="arch_flag_Nterm"/>
    <property type="match status" value="1"/>
</dbReference>
<dbReference type="AlphaFoldDB" id="A0A256JMQ7"/>
<evidence type="ECO:0000256" key="1">
    <source>
        <dbReference type="SAM" id="Phobius"/>
    </source>
</evidence>
<keyword evidence="1" id="KW-0472">Membrane</keyword>
<gene>
    <name evidence="3" type="ORF">DJ79_01825</name>
</gene>
<reference evidence="3 4" key="1">
    <citation type="journal article" date="2014" name="Front. Microbiol.">
        <title>Population and genomic analysis of the genus Halorubrum.</title>
        <authorList>
            <person name="Fullmer M.S."/>
            <person name="Soucy S.M."/>
            <person name="Swithers K.S."/>
            <person name="Makkay A.M."/>
            <person name="Wheeler R."/>
            <person name="Ventosa A."/>
            <person name="Gogarten J.P."/>
            <person name="Papke R.T."/>
        </authorList>
    </citation>
    <scope>NUCLEOTIDE SEQUENCE [LARGE SCALE GENOMIC DNA]</scope>
    <source>
        <strain evidence="3 4">Ga2p</strain>
    </source>
</reference>
<protein>
    <submittedName>
        <fullName evidence="3">Type IV pilin</fullName>
    </submittedName>
</protein>
<comment type="caution">
    <text evidence="3">The sequence shown here is derived from an EMBL/GenBank/DDBJ whole genome shotgun (WGS) entry which is preliminary data.</text>
</comment>
<keyword evidence="1" id="KW-0812">Transmembrane</keyword>
<evidence type="ECO:0000313" key="4">
    <source>
        <dbReference type="Proteomes" id="UP000215607"/>
    </source>
</evidence>
<sequence length="149" mass="15305">MKPSNQSNAEDRAVSPVIGVILMVAITVILAAVIGTFVLGLGDQIGDTAPQASFDVDDATADATNGVSLTLAKTGGQDLDARDLVLSVDGSRTNTSVESGLGSNTWQTGQSVRFTDEGSASYSSGDRVTVRLIHDPSGNAIYSTTLTAE</sequence>
<keyword evidence="1" id="KW-1133">Transmembrane helix</keyword>
<evidence type="ECO:0000313" key="3">
    <source>
        <dbReference type="EMBL" id="OYR69836.1"/>
    </source>
</evidence>
<feature type="transmembrane region" description="Helical" evidence="1">
    <location>
        <begin position="20"/>
        <end position="41"/>
    </location>
</feature>
<name>A0A256JMQ7_HALEZ</name>
<dbReference type="EMBL" id="NHPA01000008">
    <property type="protein sequence ID" value="OYR69836.1"/>
    <property type="molecule type" value="Genomic_DNA"/>
</dbReference>
<dbReference type="Pfam" id="PF07790">
    <property type="entry name" value="Pilin_N"/>
    <property type="match status" value="1"/>
</dbReference>
<organism evidence="3 4">
    <name type="scientific">Halorubrum ezzemoulense</name>
    <name type="common">Halorubrum chaoviator</name>
    <dbReference type="NCBI Taxonomy" id="337243"/>
    <lineage>
        <taxon>Archaea</taxon>
        <taxon>Methanobacteriati</taxon>
        <taxon>Methanobacteriota</taxon>
        <taxon>Stenosarchaea group</taxon>
        <taxon>Halobacteria</taxon>
        <taxon>Halobacteriales</taxon>
        <taxon>Haloferacaceae</taxon>
        <taxon>Halorubrum</taxon>
    </lineage>
</organism>
<accession>A0A256JMQ7</accession>
<dbReference type="InterPro" id="IPR012859">
    <property type="entry name" value="Pilin_N_archaeal"/>
</dbReference>